<evidence type="ECO:0000259" key="8">
    <source>
        <dbReference type="SMART" id="SM00835"/>
    </source>
</evidence>
<comment type="similarity">
    <text evidence="1">Belongs to the 11S seed storage protein (globulins) family.</text>
</comment>
<dbReference type="Pfam" id="PF00190">
    <property type="entry name" value="Cupin_1"/>
    <property type="match status" value="2"/>
</dbReference>
<feature type="compositionally biased region" description="Basic and acidic residues" evidence="7">
    <location>
        <begin position="269"/>
        <end position="283"/>
    </location>
</feature>
<dbReference type="Proteomes" id="UP001412067">
    <property type="component" value="Unassembled WGS sequence"/>
</dbReference>
<keyword evidence="5" id="KW-0708">Seed storage protein</keyword>
<accession>A0ABR2MZW5</accession>
<dbReference type="CDD" id="cd02243">
    <property type="entry name" value="cupin_11S_legumin_C"/>
    <property type="match status" value="1"/>
</dbReference>
<name>A0ABR2MZW5_9ASPA</name>
<feature type="compositionally biased region" description="Basic and acidic residues" evidence="7">
    <location>
        <begin position="34"/>
        <end position="43"/>
    </location>
</feature>
<feature type="compositionally biased region" description="Pro residues" evidence="7">
    <location>
        <begin position="52"/>
        <end position="61"/>
    </location>
</feature>
<feature type="region of interest" description="Disordered" evidence="7">
    <location>
        <begin position="258"/>
        <end position="283"/>
    </location>
</feature>
<gene>
    <name evidence="9" type="primary">GLUA1</name>
    <name evidence="9" type="ORF">KSP40_PGU009149</name>
</gene>
<comment type="subunit">
    <text evidence="2">Hexamer; each subunit is composed of an acidic and a basic chain derived from a single precursor and linked by a disulfide bond.</text>
</comment>
<feature type="domain" description="Cupin type-1" evidence="8">
    <location>
        <begin position="87"/>
        <end position="235"/>
    </location>
</feature>
<dbReference type="PANTHER" id="PTHR31189">
    <property type="entry name" value="OS03G0336100 PROTEIN-RELATED"/>
    <property type="match status" value="1"/>
</dbReference>
<dbReference type="InterPro" id="IPR006044">
    <property type="entry name" value="11S_seedstore_pln"/>
</dbReference>
<proteinExistence type="inferred from homology"/>
<evidence type="ECO:0000256" key="5">
    <source>
        <dbReference type="ARBA" id="ARBA00023129"/>
    </source>
</evidence>
<sequence length="474" mass="53821">MQAESRRPKSRDLLSGKKMQAKWLVAEYTDGEERDWREEDNQAKGRRNPTVPLLPSPPPSLELPRSKPGENRQFRYRHEECRLERITGLQPRQRFESEAGVSEYFDSNEQQLQCAGVTVIRRTIKKAASSSRQRQPFTDQHQKIFDFRQGDVIAVPAGFVHWCYNNGDRPLVTITLLDTSSSANQLDSTHRQFMLAGSRQKGETKEGSFSGGQLLRAFDTKLLAEALGVPEELAQKIQREDSRGEMVMVSEGLKLIRSSSRSSGGEQEVAERERETRDGAGDHNGLEEALCAYRLRQNIDNPRQADYFNPQAGWITKLSAQKLPILRRLRLSARRGVMRPRATLAPQWVINAHDIVYVTKGRARVQVASDEGRAVHDGELRQGQLLVVPQNFVAIVSAEEEGFEWVTFKTNEDALDSQIAGKLSVFKGMPVDVIANAYRLSREEAFKLKFGRRDEIEIFEAYKPEKHAGRPYVE</sequence>
<dbReference type="InterPro" id="IPR014710">
    <property type="entry name" value="RmlC-like_jellyroll"/>
</dbReference>
<dbReference type="InterPro" id="IPR011051">
    <property type="entry name" value="RmlC_Cupin_sf"/>
</dbReference>
<evidence type="ECO:0000256" key="2">
    <source>
        <dbReference type="ARBA" id="ARBA00011818"/>
    </source>
</evidence>
<dbReference type="SUPFAM" id="SSF51182">
    <property type="entry name" value="RmlC-like cupins"/>
    <property type="match status" value="1"/>
</dbReference>
<dbReference type="EMBL" id="JBBWWR010000003">
    <property type="protein sequence ID" value="KAK8969737.1"/>
    <property type="molecule type" value="Genomic_DNA"/>
</dbReference>
<feature type="region of interest" description="Disordered" evidence="7">
    <location>
        <begin position="31"/>
        <end position="71"/>
    </location>
</feature>
<dbReference type="PRINTS" id="PR00439">
    <property type="entry name" value="11SGLOBULIN"/>
</dbReference>
<feature type="domain" description="Cupin type-1" evidence="8">
    <location>
        <begin position="297"/>
        <end position="446"/>
    </location>
</feature>
<evidence type="ECO:0000256" key="1">
    <source>
        <dbReference type="ARBA" id="ARBA00007178"/>
    </source>
</evidence>
<organism evidence="9 10">
    <name type="scientific">Platanthera guangdongensis</name>
    <dbReference type="NCBI Taxonomy" id="2320717"/>
    <lineage>
        <taxon>Eukaryota</taxon>
        <taxon>Viridiplantae</taxon>
        <taxon>Streptophyta</taxon>
        <taxon>Embryophyta</taxon>
        <taxon>Tracheophyta</taxon>
        <taxon>Spermatophyta</taxon>
        <taxon>Magnoliopsida</taxon>
        <taxon>Liliopsida</taxon>
        <taxon>Asparagales</taxon>
        <taxon>Orchidaceae</taxon>
        <taxon>Orchidoideae</taxon>
        <taxon>Orchideae</taxon>
        <taxon>Orchidinae</taxon>
        <taxon>Platanthera</taxon>
    </lineage>
</organism>
<reference evidence="9 10" key="1">
    <citation type="journal article" date="2022" name="Nat. Plants">
        <title>Genomes of leafy and leafless Platanthera orchids illuminate the evolution of mycoheterotrophy.</title>
        <authorList>
            <person name="Li M.H."/>
            <person name="Liu K.W."/>
            <person name="Li Z."/>
            <person name="Lu H.C."/>
            <person name="Ye Q.L."/>
            <person name="Zhang D."/>
            <person name="Wang J.Y."/>
            <person name="Li Y.F."/>
            <person name="Zhong Z.M."/>
            <person name="Liu X."/>
            <person name="Yu X."/>
            <person name="Liu D.K."/>
            <person name="Tu X.D."/>
            <person name="Liu B."/>
            <person name="Hao Y."/>
            <person name="Liao X.Y."/>
            <person name="Jiang Y.T."/>
            <person name="Sun W.H."/>
            <person name="Chen J."/>
            <person name="Chen Y.Q."/>
            <person name="Ai Y."/>
            <person name="Zhai J.W."/>
            <person name="Wu S.S."/>
            <person name="Zhou Z."/>
            <person name="Hsiao Y.Y."/>
            <person name="Wu W.L."/>
            <person name="Chen Y.Y."/>
            <person name="Lin Y.F."/>
            <person name="Hsu J.L."/>
            <person name="Li C.Y."/>
            <person name="Wang Z.W."/>
            <person name="Zhao X."/>
            <person name="Zhong W.Y."/>
            <person name="Ma X.K."/>
            <person name="Ma L."/>
            <person name="Huang J."/>
            <person name="Chen G.Z."/>
            <person name="Huang M.Z."/>
            <person name="Huang L."/>
            <person name="Peng D.H."/>
            <person name="Luo Y.B."/>
            <person name="Zou S.Q."/>
            <person name="Chen S.P."/>
            <person name="Lan S."/>
            <person name="Tsai W.C."/>
            <person name="Van de Peer Y."/>
            <person name="Liu Z.J."/>
        </authorList>
    </citation>
    <scope>NUCLEOTIDE SEQUENCE [LARGE SCALE GENOMIC DNA]</scope>
    <source>
        <strain evidence="9">Lor288</strain>
    </source>
</reference>
<dbReference type="InterPro" id="IPR050253">
    <property type="entry name" value="Seed_Storage-Functional"/>
</dbReference>
<dbReference type="CDD" id="cd02242">
    <property type="entry name" value="cupin_11S_legumin_N"/>
    <property type="match status" value="1"/>
</dbReference>
<dbReference type="InterPro" id="IPR006045">
    <property type="entry name" value="Cupin_1"/>
</dbReference>
<protein>
    <submittedName>
        <fullName evidence="9">Glutelin type-A 1</fullName>
    </submittedName>
</protein>
<comment type="caution">
    <text evidence="9">The sequence shown here is derived from an EMBL/GenBank/DDBJ whole genome shotgun (WGS) entry which is preliminary data.</text>
</comment>
<dbReference type="PANTHER" id="PTHR31189:SF35">
    <property type="entry name" value="12S SEED STORAGE PROTEIN CRB"/>
    <property type="match status" value="1"/>
</dbReference>
<keyword evidence="10" id="KW-1185">Reference proteome</keyword>
<evidence type="ECO:0000256" key="4">
    <source>
        <dbReference type="ARBA" id="ARBA00022761"/>
    </source>
</evidence>
<keyword evidence="4" id="KW-0758">Storage protein</keyword>
<evidence type="ECO:0000256" key="7">
    <source>
        <dbReference type="SAM" id="MobiDB-lite"/>
    </source>
</evidence>
<evidence type="ECO:0000256" key="3">
    <source>
        <dbReference type="ARBA" id="ARBA00022729"/>
    </source>
</evidence>
<keyword evidence="3" id="KW-0732">Signal</keyword>
<evidence type="ECO:0000313" key="10">
    <source>
        <dbReference type="Proteomes" id="UP001412067"/>
    </source>
</evidence>
<dbReference type="SMART" id="SM00835">
    <property type="entry name" value="Cupin_1"/>
    <property type="match status" value="2"/>
</dbReference>
<evidence type="ECO:0000313" key="9">
    <source>
        <dbReference type="EMBL" id="KAK8969737.1"/>
    </source>
</evidence>
<dbReference type="Gene3D" id="2.60.120.10">
    <property type="entry name" value="Jelly Rolls"/>
    <property type="match status" value="3"/>
</dbReference>
<keyword evidence="6" id="KW-1015">Disulfide bond</keyword>
<evidence type="ECO:0000256" key="6">
    <source>
        <dbReference type="ARBA" id="ARBA00023157"/>
    </source>
</evidence>